<comment type="catalytic activity">
    <reaction evidence="7">
        <text>UDP-N-acetyl-alpha-D-mannosamine + 2 NAD(+) + H2O = UDP-N-acetyl-alpha-D-mannosaminouronate + 2 NADH + 3 H(+)</text>
        <dbReference type="Rhea" id="RHEA:25780"/>
        <dbReference type="ChEBI" id="CHEBI:15377"/>
        <dbReference type="ChEBI" id="CHEBI:15378"/>
        <dbReference type="ChEBI" id="CHEBI:57540"/>
        <dbReference type="ChEBI" id="CHEBI:57945"/>
        <dbReference type="ChEBI" id="CHEBI:68623"/>
        <dbReference type="ChEBI" id="CHEBI:70731"/>
        <dbReference type="EC" id="1.1.1.336"/>
    </reaction>
</comment>
<protein>
    <recommendedName>
        <fullName evidence="3">UDP-N-acetyl-D-mannosamine dehydrogenase</fullName>
        <ecNumber evidence="2">1.1.1.336</ecNumber>
    </recommendedName>
    <alternativeName>
        <fullName evidence="6">UDP-ManNAc 6-dehydrogenase</fullName>
    </alternativeName>
</protein>
<evidence type="ECO:0000256" key="3">
    <source>
        <dbReference type="ARBA" id="ARBA00016796"/>
    </source>
</evidence>
<accession>A0A7G9YLE6</accession>
<organism evidence="10">
    <name type="scientific">Candidatus Methanogaster sp. ANME-2c ERB4</name>
    <dbReference type="NCBI Taxonomy" id="2759911"/>
    <lineage>
        <taxon>Archaea</taxon>
        <taxon>Methanobacteriati</taxon>
        <taxon>Methanobacteriota</taxon>
        <taxon>Stenosarchaea group</taxon>
        <taxon>Methanomicrobia</taxon>
        <taxon>Methanosarcinales</taxon>
        <taxon>ANME-2 cluster</taxon>
        <taxon>Candidatus Methanogasteraceae</taxon>
        <taxon>Candidatus Methanogaster</taxon>
    </lineage>
</organism>
<dbReference type="AlphaFoldDB" id="A0A7G9YLE6"/>
<dbReference type="InterPro" id="IPR014026">
    <property type="entry name" value="UDP-Glc/GDP-Man_DH_dimer"/>
</dbReference>
<evidence type="ECO:0000256" key="7">
    <source>
        <dbReference type="ARBA" id="ARBA00049130"/>
    </source>
</evidence>
<dbReference type="Pfam" id="PF03721">
    <property type="entry name" value="UDPG_MGDP_dh_N"/>
    <property type="match status" value="1"/>
</dbReference>
<dbReference type="InterPro" id="IPR008927">
    <property type="entry name" value="6-PGluconate_DH-like_C_sf"/>
</dbReference>
<dbReference type="Pfam" id="PF03720">
    <property type="entry name" value="UDPG_MGDP_dh_C"/>
    <property type="match status" value="1"/>
</dbReference>
<dbReference type="SUPFAM" id="SSF52413">
    <property type="entry name" value="UDP-glucose/GDP-mannose dehydrogenase C-terminal domain"/>
    <property type="match status" value="1"/>
</dbReference>
<dbReference type="Gene3D" id="3.40.50.720">
    <property type="entry name" value="NAD(P)-binding Rossmann-like Domain"/>
    <property type="match status" value="2"/>
</dbReference>
<feature type="domain" description="UDP-glucose/GDP-mannose dehydrogenase C-terminal" evidence="9">
    <location>
        <begin position="307"/>
        <end position="403"/>
    </location>
</feature>
<dbReference type="PIRSF" id="PIRSF000124">
    <property type="entry name" value="UDPglc_GDPman_dh"/>
    <property type="match status" value="1"/>
</dbReference>
<dbReference type="EC" id="1.1.1.336" evidence="2"/>
<dbReference type="EMBL" id="MT631362">
    <property type="protein sequence ID" value="QNO48830.1"/>
    <property type="molecule type" value="Genomic_DNA"/>
</dbReference>
<gene>
    <name evidence="10" type="primary">wecC</name>
    <name evidence="10" type="ORF">IMBEDNDK_00040</name>
</gene>
<dbReference type="GO" id="GO:0016628">
    <property type="term" value="F:oxidoreductase activity, acting on the CH-CH group of donors, NAD or NADP as acceptor"/>
    <property type="evidence" value="ECO:0007669"/>
    <property type="project" value="InterPro"/>
</dbReference>
<dbReference type="GO" id="GO:0000271">
    <property type="term" value="P:polysaccharide biosynthetic process"/>
    <property type="evidence" value="ECO:0007669"/>
    <property type="project" value="InterPro"/>
</dbReference>
<evidence type="ECO:0000256" key="6">
    <source>
        <dbReference type="ARBA" id="ARBA00030172"/>
    </source>
</evidence>
<proteinExistence type="inferred from homology"/>
<dbReference type="InterPro" id="IPR036291">
    <property type="entry name" value="NAD(P)-bd_dom_sf"/>
</dbReference>
<reference evidence="10" key="1">
    <citation type="submission" date="2020-06" db="EMBL/GenBank/DDBJ databases">
        <title>Unique genomic features of the anaerobic methanotrophic archaea.</title>
        <authorList>
            <person name="Chadwick G.L."/>
            <person name="Skennerton C.T."/>
            <person name="Laso-Perez R."/>
            <person name="Leu A.O."/>
            <person name="Speth D.R."/>
            <person name="Yu H."/>
            <person name="Morgan-Lang C."/>
            <person name="Hatzenpichler R."/>
            <person name="Goudeau D."/>
            <person name="Malmstrom R."/>
            <person name="Brazelton W.J."/>
            <person name="Woyke T."/>
            <person name="Hallam S.J."/>
            <person name="Tyson G.W."/>
            <person name="Wegener G."/>
            <person name="Boetius A."/>
            <person name="Orphan V."/>
        </authorList>
    </citation>
    <scope>NUCLEOTIDE SEQUENCE</scope>
</reference>
<dbReference type="SUPFAM" id="SSF51735">
    <property type="entry name" value="NAD(P)-binding Rossmann-fold domains"/>
    <property type="match status" value="1"/>
</dbReference>
<evidence type="ECO:0000313" key="10">
    <source>
        <dbReference type="EMBL" id="QNO48830.1"/>
    </source>
</evidence>
<dbReference type="InterPro" id="IPR001732">
    <property type="entry name" value="UDP-Glc/GDP-Man_DH_N"/>
</dbReference>
<dbReference type="Pfam" id="PF00984">
    <property type="entry name" value="UDPG_MGDP_dh"/>
    <property type="match status" value="1"/>
</dbReference>
<dbReference type="InterPro" id="IPR028359">
    <property type="entry name" value="UDP_ManNAc/GlcNAc_DH"/>
</dbReference>
<dbReference type="SMART" id="SM00984">
    <property type="entry name" value="UDPG_MGDP_dh_C"/>
    <property type="match status" value="1"/>
</dbReference>
<dbReference type="InterPro" id="IPR014027">
    <property type="entry name" value="UDP-Glc/GDP-Man_DH_C"/>
</dbReference>
<name>A0A7G9YLE6_9EURY</name>
<dbReference type="NCBIfam" id="TIGR03026">
    <property type="entry name" value="NDP-sugDHase"/>
    <property type="match status" value="1"/>
</dbReference>
<evidence type="ECO:0000256" key="1">
    <source>
        <dbReference type="ARBA" id="ARBA00006601"/>
    </source>
</evidence>
<keyword evidence="4 10" id="KW-0560">Oxidoreductase</keyword>
<dbReference type="GO" id="GO:0089714">
    <property type="term" value="F:UDP-N-acetyl-D-mannosamine dehydrogenase activity"/>
    <property type="evidence" value="ECO:0007669"/>
    <property type="project" value="UniProtKB-EC"/>
</dbReference>
<dbReference type="SUPFAM" id="SSF48179">
    <property type="entry name" value="6-phosphogluconate dehydrogenase C-terminal domain-like"/>
    <property type="match status" value="1"/>
</dbReference>
<sequence length="418" mass="46689">MKKICVIGLGYIGLPTALLFATNGYDVVGVDINTEIVEKVNRKIIPFEEDGLKDLLVEAVDSHQFRASTTPKNADVFVVAVPTPFDKENRMADMSYVIAATRSIVKFLKKDNLVILESTVPPGACEKCIALILEGSGLKVIDDFYIAHCPERAIPGNTLYEMVNNDRMVGGMDIRSSELAKELYESFVVGDIHVTSIRTAEMIKLMENTYRDINIALANEFAQIAEEAGVNVWDAIKLANKHPRVNILKPGPGVGGHCIAVDPWFLTEDSTKSRIITLAREINDGMPVYVMHIVKDMLKDIKKPSVTIFGVAYKADVGDTRETPALKFIRLAEKEGFRIRVYDPYVSDGKFEYPVLFMDDAISDSDCVVVLTDHSEFESLPTDMIGDLMRTRRIVDTRDCIDHEQWRKSGFEVRVLGC</sequence>
<comment type="similarity">
    <text evidence="1 8">Belongs to the UDP-glucose/GDP-mannose dehydrogenase family.</text>
</comment>
<dbReference type="GO" id="GO:0051287">
    <property type="term" value="F:NAD binding"/>
    <property type="evidence" value="ECO:0007669"/>
    <property type="project" value="InterPro"/>
</dbReference>
<evidence type="ECO:0000256" key="2">
    <source>
        <dbReference type="ARBA" id="ARBA00012935"/>
    </source>
</evidence>
<dbReference type="PANTHER" id="PTHR43491:SF2">
    <property type="entry name" value="UDP-N-ACETYL-D-MANNOSAMINE DEHYDROGENASE"/>
    <property type="match status" value="1"/>
</dbReference>
<evidence type="ECO:0000256" key="5">
    <source>
        <dbReference type="ARBA" id="ARBA00023027"/>
    </source>
</evidence>
<keyword evidence="5" id="KW-0520">NAD</keyword>
<evidence type="ECO:0000256" key="8">
    <source>
        <dbReference type="PIRNR" id="PIRNR000124"/>
    </source>
</evidence>
<dbReference type="InterPro" id="IPR017476">
    <property type="entry name" value="UDP-Glc/GDP-Man"/>
</dbReference>
<dbReference type="InterPro" id="IPR036220">
    <property type="entry name" value="UDP-Glc/GDP-Man_DH_C_sf"/>
</dbReference>
<dbReference type="PIRSF" id="PIRSF500136">
    <property type="entry name" value="UDP_ManNAc_DH"/>
    <property type="match status" value="1"/>
</dbReference>
<evidence type="ECO:0000256" key="4">
    <source>
        <dbReference type="ARBA" id="ARBA00023002"/>
    </source>
</evidence>
<evidence type="ECO:0000259" key="9">
    <source>
        <dbReference type="SMART" id="SM00984"/>
    </source>
</evidence>
<dbReference type="PANTHER" id="PTHR43491">
    <property type="entry name" value="UDP-N-ACETYL-D-MANNOSAMINE DEHYDROGENASE"/>
    <property type="match status" value="1"/>
</dbReference>